<dbReference type="FunFam" id="3.30.1390.20:FF:000001">
    <property type="entry name" value="50S ribosomal protein L30"/>
    <property type="match status" value="1"/>
</dbReference>
<dbReference type="CDD" id="cd01658">
    <property type="entry name" value="Ribosomal_L30"/>
    <property type="match status" value="1"/>
</dbReference>
<dbReference type="Pfam" id="PF00327">
    <property type="entry name" value="Ribosomal_L30"/>
    <property type="match status" value="1"/>
</dbReference>
<feature type="domain" description="Large ribosomal subunit protein uL30-like ferredoxin-like fold" evidence="6">
    <location>
        <begin position="9"/>
        <end position="59"/>
    </location>
</feature>
<dbReference type="SUPFAM" id="SSF55129">
    <property type="entry name" value="Ribosomal protein L30p/L7e"/>
    <property type="match status" value="1"/>
</dbReference>
<dbReference type="Gene3D" id="3.30.1390.20">
    <property type="entry name" value="Ribosomal protein L30, ferredoxin-like fold domain"/>
    <property type="match status" value="1"/>
</dbReference>
<dbReference type="InterPro" id="IPR036919">
    <property type="entry name" value="Ribo_uL30_ferredoxin-like_sf"/>
</dbReference>
<evidence type="ECO:0000256" key="4">
    <source>
        <dbReference type="ARBA" id="ARBA00023274"/>
    </source>
</evidence>
<dbReference type="RefSeq" id="WP_090660677.1">
    <property type="nucleotide sequence ID" value="NZ_FOIA01000031.1"/>
</dbReference>
<dbReference type="PANTHER" id="PTHR15892:SF2">
    <property type="entry name" value="LARGE RIBOSOMAL SUBUNIT PROTEIN UL30M"/>
    <property type="match status" value="1"/>
</dbReference>
<evidence type="ECO:0000313" key="8">
    <source>
        <dbReference type="Proteomes" id="UP000199345"/>
    </source>
</evidence>
<comment type="subunit">
    <text evidence="2 5">Part of the 50S ribosomal subunit.</text>
</comment>
<gene>
    <name evidence="5" type="primary">rpmD</name>
    <name evidence="7" type="ORF">SAMN05216326_13121</name>
</gene>
<evidence type="ECO:0000256" key="3">
    <source>
        <dbReference type="ARBA" id="ARBA00022980"/>
    </source>
</evidence>
<protein>
    <recommendedName>
        <fullName evidence="5">Large ribosomal subunit protein uL30</fullName>
    </recommendedName>
</protein>
<dbReference type="AlphaFoldDB" id="A0A1I0EXN5"/>
<dbReference type="InterPro" id="IPR005996">
    <property type="entry name" value="Ribosomal_uL30_bac-type"/>
</dbReference>
<dbReference type="HAMAP" id="MF_01371_B">
    <property type="entry name" value="Ribosomal_uL30_B"/>
    <property type="match status" value="1"/>
</dbReference>
<evidence type="ECO:0000256" key="2">
    <source>
        <dbReference type="ARBA" id="ARBA00011838"/>
    </source>
</evidence>
<dbReference type="GO" id="GO:0003735">
    <property type="term" value="F:structural constituent of ribosome"/>
    <property type="evidence" value="ECO:0007669"/>
    <property type="project" value="InterPro"/>
</dbReference>
<dbReference type="PIRSF" id="PIRSF002211">
    <property type="entry name" value="Ribosomal_L30_bac-type"/>
    <property type="match status" value="1"/>
</dbReference>
<proteinExistence type="inferred from homology"/>
<evidence type="ECO:0000313" key="7">
    <source>
        <dbReference type="EMBL" id="SET49930.1"/>
    </source>
</evidence>
<dbReference type="PANTHER" id="PTHR15892">
    <property type="entry name" value="MITOCHONDRIAL RIBOSOMAL PROTEIN L30"/>
    <property type="match status" value="1"/>
</dbReference>
<keyword evidence="8" id="KW-1185">Reference proteome</keyword>
<dbReference type="NCBIfam" id="TIGR01308">
    <property type="entry name" value="rpmD_bact"/>
    <property type="match status" value="1"/>
</dbReference>
<evidence type="ECO:0000256" key="1">
    <source>
        <dbReference type="ARBA" id="ARBA00007594"/>
    </source>
</evidence>
<comment type="similarity">
    <text evidence="1 5">Belongs to the universal ribosomal protein uL30 family.</text>
</comment>
<dbReference type="InterPro" id="IPR016082">
    <property type="entry name" value="Ribosomal_uL30_ferredoxin-like"/>
</dbReference>
<accession>A0A1I0EXN5</accession>
<name>A0A1I0EXN5_9PROT</name>
<dbReference type="GO" id="GO:0022625">
    <property type="term" value="C:cytosolic large ribosomal subunit"/>
    <property type="evidence" value="ECO:0007669"/>
    <property type="project" value="TreeGrafter"/>
</dbReference>
<organism evidence="7 8">
    <name type="scientific">Nitrosomonas marina</name>
    <dbReference type="NCBI Taxonomy" id="917"/>
    <lineage>
        <taxon>Bacteria</taxon>
        <taxon>Pseudomonadati</taxon>
        <taxon>Pseudomonadota</taxon>
        <taxon>Betaproteobacteria</taxon>
        <taxon>Nitrosomonadales</taxon>
        <taxon>Nitrosomonadaceae</taxon>
        <taxon>Nitrosomonas</taxon>
    </lineage>
</organism>
<dbReference type="Proteomes" id="UP000199345">
    <property type="component" value="Unassembled WGS sequence"/>
</dbReference>
<keyword evidence="4 5" id="KW-0687">Ribonucleoprotein</keyword>
<dbReference type="EMBL" id="FOIA01000031">
    <property type="protein sequence ID" value="SET49930.1"/>
    <property type="molecule type" value="Genomic_DNA"/>
</dbReference>
<dbReference type="OrthoDB" id="9812790at2"/>
<evidence type="ECO:0000256" key="5">
    <source>
        <dbReference type="HAMAP-Rule" id="MF_01371"/>
    </source>
</evidence>
<keyword evidence="3 5" id="KW-0689">Ribosomal protein</keyword>
<dbReference type="GO" id="GO:0006412">
    <property type="term" value="P:translation"/>
    <property type="evidence" value="ECO:0007669"/>
    <property type="project" value="UniProtKB-UniRule"/>
</dbReference>
<reference evidence="8" key="1">
    <citation type="submission" date="2016-10" db="EMBL/GenBank/DDBJ databases">
        <authorList>
            <person name="Varghese N."/>
            <person name="Submissions S."/>
        </authorList>
    </citation>
    <scope>NUCLEOTIDE SEQUENCE [LARGE SCALE GENOMIC DNA]</scope>
    <source>
        <strain evidence="8">Nm71</strain>
    </source>
</reference>
<evidence type="ECO:0000259" key="6">
    <source>
        <dbReference type="Pfam" id="PF00327"/>
    </source>
</evidence>
<sequence>MNANTKKTIKVTLIKSLIATKQNHRATVKGLGLKKINSSSILEDTPAIRGMIKKVQYLVKCD</sequence>